<dbReference type="GO" id="GO:0005783">
    <property type="term" value="C:endoplasmic reticulum"/>
    <property type="evidence" value="ECO:0007669"/>
    <property type="project" value="TreeGrafter"/>
</dbReference>
<dbReference type="GO" id="GO:0009306">
    <property type="term" value="P:protein secretion"/>
    <property type="evidence" value="ECO:0007669"/>
    <property type="project" value="TreeGrafter"/>
</dbReference>
<sequence length="930" mass="102430">MGVEAYPRADQPMSVAACDKNAILQEAKVFSKVPINSKKCVEALTKILCVINHGSDPLTESETTDVFFGATRLFESNDERLRRLVYLLIKSIHVNETEIFIVTSSLTKDINSPNLIYRANAIRAMCLIVKSNMASQIERYIKSSLVDKDSYVCSSAILFCIRVFPQMQQMIRRWVGEAATCLTNSNQMVQFHGTLMMFLARLNDRQSLRKLVATLRQGKMGPPTECFIIRFVAANFGIMEAECIDVIKSGIKSNTEAVSLEALKAVVSLALSHYKTVGSMQGFAFDMRDVITKLQTMLASKDRTLVFAAMRQIYQLAQTLPLLVSVLNGKVEEMLKRKNKDIASLALLTLLQTGGADTIERLLAQATSLSGDFKLAVAKALKRLCVSFPDKHPTVLKFFATNFRDAVESNFKREMADATMYIVERIPAAQQLGLKNLCEFIEDCEFPDLNAKVLKFLGDNVPKAEAPEEYVRYIYNRLLLENATVRAAGIEALDNIVRECPALKASVSILLLPCLKDPEDDLRERVNLTYALMLVDDRVTLNNGALTASTDGDAGFDEFESKIKNSEAAKELCDVIHSVTEQGNLSGLCAKLQDCIQNKRGYEEIYEGMADADMDTDAGDAAPDAQDAKHRMSSAAGVDDLGVFEQDSVSERETVVLPPEILQLLPQGAPTASSATLPLTDEEEDYSVEARIHSSEGWLVLEFIIGNTLSDQILDDVVVSVDYSQCLNATIWQVQTFVPIPRLTVSEKKSAYVVVRNSMQSGPSGLPHFGLLLGTVKVDLTFEARSGSEDSRSYRESYSANDMHLGVGLYCVGWPMDEGEFERSWTAGASLESCATFGLQFKDIKEAVQGLRRFFGNCSVTQCPGPVERIAVLNVSGKLFSKEDFLAKATVAQGDPSGSAQLSPQKGCILKLQVRTGSSELADIIFTLLE</sequence>
<dbReference type="Gene3D" id="2.60.40.1480">
    <property type="entry name" value="Coatomer, gamma subunit, appendage domain"/>
    <property type="match status" value="1"/>
</dbReference>
<keyword evidence="8 11" id="KW-0333">Golgi apparatus</keyword>
<dbReference type="GO" id="GO:0030126">
    <property type="term" value="C:COPI vesicle coat"/>
    <property type="evidence" value="ECO:0007669"/>
    <property type="project" value="InterPro"/>
</dbReference>
<dbReference type="SUPFAM" id="SSF48371">
    <property type="entry name" value="ARM repeat"/>
    <property type="match status" value="1"/>
</dbReference>
<evidence type="ECO:0000256" key="10">
    <source>
        <dbReference type="ARBA" id="ARBA00023329"/>
    </source>
</evidence>
<comment type="function">
    <text evidence="11">The coatomer is a cytosolic protein complex that binds to dilysine motifs and reversibly associates with Golgi non-clathrin-coated vesicles, which further mediate biosynthetic protein transport from the ER, via the Golgi up to the trans Golgi network. Coatomer complex is required for budding from Golgi membranes, and is essential for the retrograde Golgi-to-ER transport of dilysine-tagged proteins.</text>
</comment>
<dbReference type="GeneID" id="24563672"/>
<dbReference type="GO" id="GO:0005793">
    <property type="term" value="C:endoplasmic reticulum-Golgi intermediate compartment"/>
    <property type="evidence" value="ECO:0007669"/>
    <property type="project" value="TreeGrafter"/>
</dbReference>
<dbReference type="InterPro" id="IPR011989">
    <property type="entry name" value="ARM-like"/>
</dbReference>
<keyword evidence="6 11" id="KW-0931">ER-Golgi transport</keyword>
<dbReference type="GO" id="GO:0006886">
    <property type="term" value="P:intracellular protein transport"/>
    <property type="evidence" value="ECO:0007669"/>
    <property type="project" value="InterPro"/>
</dbReference>
<dbReference type="GO" id="GO:0005198">
    <property type="term" value="F:structural molecule activity"/>
    <property type="evidence" value="ECO:0007669"/>
    <property type="project" value="InterPro"/>
</dbReference>
<feature type="domain" description="Coatomer gamma subunit appendage Ig-like subdomain" evidence="13">
    <location>
        <begin position="663"/>
        <end position="805"/>
    </location>
</feature>
<evidence type="ECO:0000256" key="11">
    <source>
        <dbReference type="PIRNR" id="PIRNR037093"/>
    </source>
</evidence>
<feature type="domain" description="Coatomer subunit gamma C-terminal" evidence="14">
    <location>
        <begin position="815"/>
        <end position="926"/>
    </location>
</feature>
<dbReference type="STRING" id="5866.A0A061D2Y0"/>
<evidence type="ECO:0000256" key="9">
    <source>
        <dbReference type="ARBA" id="ARBA00023136"/>
    </source>
</evidence>
<evidence type="ECO:0000256" key="7">
    <source>
        <dbReference type="ARBA" id="ARBA00022927"/>
    </source>
</evidence>
<dbReference type="Proteomes" id="UP000033188">
    <property type="component" value="Chromosome 2"/>
</dbReference>
<dbReference type="OMA" id="DFIEDCE"/>
<dbReference type="KEGG" id="bbig:BBBOND_0202880"/>
<evidence type="ECO:0000256" key="2">
    <source>
        <dbReference type="ARBA" id="ARBA00010720"/>
    </source>
</evidence>
<dbReference type="PANTHER" id="PTHR10261:SF0">
    <property type="entry name" value="COATOMER SUBUNIT GAMMA-2"/>
    <property type="match status" value="1"/>
</dbReference>
<dbReference type="OrthoDB" id="6537869at2759"/>
<dbReference type="SUPFAM" id="SSF49348">
    <property type="entry name" value="Clathrin adaptor appendage domain"/>
    <property type="match status" value="1"/>
</dbReference>
<dbReference type="InterPro" id="IPR013041">
    <property type="entry name" value="Clathrin_app_Ig-like_sf"/>
</dbReference>
<dbReference type="InterPro" id="IPR002553">
    <property type="entry name" value="Clathrin/coatomer_adapt-like_N"/>
</dbReference>
<comment type="subunit">
    <text evidence="11">Oligomeric complex.</text>
</comment>
<keyword evidence="10 11" id="KW-0968">Cytoplasmic vesicle</keyword>
<dbReference type="InterPro" id="IPR037067">
    <property type="entry name" value="Coatomer_gsu_app_sf"/>
</dbReference>
<dbReference type="Gene3D" id="1.25.10.10">
    <property type="entry name" value="Leucine-rich Repeat Variant"/>
    <property type="match status" value="2"/>
</dbReference>
<evidence type="ECO:0000256" key="8">
    <source>
        <dbReference type="ARBA" id="ARBA00023034"/>
    </source>
</evidence>
<dbReference type="GO" id="GO:0006891">
    <property type="term" value="P:intra-Golgi vesicle-mediated transport"/>
    <property type="evidence" value="ECO:0007669"/>
    <property type="project" value="TreeGrafter"/>
</dbReference>
<evidence type="ECO:0000256" key="6">
    <source>
        <dbReference type="ARBA" id="ARBA00022892"/>
    </source>
</evidence>
<proteinExistence type="inferred from homology"/>
<dbReference type="RefSeq" id="XP_012767317.1">
    <property type="nucleotide sequence ID" value="XM_012911863.1"/>
</dbReference>
<dbReference type="InterPro" id="IPR009028">
    <property type="entry name" value="Coatomer/calthrin_app_sub_C"/>
</dbReference>
<dbReference type="GO" id="GO:0000139">
    <property type="term" value="C:Golgi membrane"/>
    <property type="evidence" value="ECO:0007669"/>
    <property type="project" value="UniProtKB-SubCell"/>
</dbReference>
<keyword evidence="7 11" id="KW-0653">Protein transport</keyword>
<evidence type="ECO:0000256" key="1">
    <source>
        <dbReference type="ARBA" id="ARBA00004255"/>
    </source>
</evidence>
<dbReference type="InterPro" id="IPR017106">
    <property type="entry name" value="Coatomer_gsu"/>
</dbReference>
<organism evidence="15 16">
    <name type="scientific">Babesia bigemina</name>
    <dbReference type="NCBI Taxonomy" id="5866"/>
    <lineage>
        <taxon>Eukaryota</taxon>
        <taxon>Sar</taxon>
        <taxon>Alveolata</taxon>
        <taxon>Apicomplexa</taxon>
        <taxon>Aconoidasida</taxon>
        <taxon>Piroplasmida</taxon>
        <taxon>Babesiidae</taxon>
        <taxon>Babesia</taxon>
    </lineage>
</organism>
<evidence type="ECO:0000256" key="5">
    <source>
        <dbReference type="ARBA" id="ARBA00022737"/>
    </source>
</evidence>
<dbReference type="Gene3D" id="3.30.310.10">
    <property type="entry name" value="TATA-Binding Protein"/>
    <property type="match status" value="1"/>
</dbReference>
<dbReference type="InterPro" id="IPR012295">
    <property type="entry name" value="TBP_dom_sf"/>
</dbReference>
<name>A0A061D2Y0_BABBI</name>
<protein>
    <recommendedName>
        <fullName evidence="11">Coatomer subunit gamma</fullName>
    </recommendedName>
</protein>
<evidence type="ECO:0000259" key="13">
    <source>
        <dbReference type="Pfam" id="PF08752"/>
    </source>
</evidence>
<dbReference type="GO" id="GO:0006888">
    <property type="term" value="P:endoplasmic reticulum to Golgi vesicle-mediated transport"/>
    <property type="evidence" value="ECO:0007669"/>
    <property type="project" value="TreeGrafter"/>
</dbReference>
<keyword evidence="4 11" id="KW-0963">Cytoplasm</keyword>
<dbReference type="AlphaFoldDB" id="A0A061D2Y0"/>
<feature type="domain" description="Clathrin/coatomer adaptor adaptin-like N-terminal" evidence="12">
    <location>
        <begin position="20"/>
        <end position="529"/>
    </location>
</feature>
<evidence type="ECO:0000259" key="12">
    <source>
        <dbReference type="Pfam" id="PF01602"/>
    </source>
</evidence>
<gene>
    <name evidence="15" type="ORF">BBBOND_0202880</name>
</gene>
<dbReference type="PIRSF" id="PIRSF037093">
    <property type="entry name" value="Coatomer_gamma_subunit"/>
    <property type="match status" value="1"/>
</dbReference>
<dbReference type="EMBL" id="LK391708">
    <property type="protein sequence ID" value="CDR95131.1"/>
    <property type="molecule type" value="Genomic_DNA"/>
</dbReference>
<dbReference type="InterPro" id="IPR016024">
    <property type="entry name" value="ARM-type_fold"/>
</dbReference>
<evidence type="ECO:0000313" key="16">
    <source>
        <dbReference type="Proteomes" id="UP000033188"/>
    </source>
</evidence>
<comment type="subcellular location">
    <subcellularLocation>
        <location evidence="11">Cytoplasm</location>
    </subcellularLocation>
    <subcellularLocation>
        <location evidence="1 11">Golgi apparatus membrane</location>
        <topology evidence="1 11">Peripheral membrane protein</topology>
        <orientation evidence="1 11">Cytoplasmic side</orientation>
    </subcellularLocation>
    <subcellularLocation>
        <location evidence="11">Cytoplasmic vesicle</location>
        <location evidence="11">COPI-coated vesicle membrane</location>
        <topology evidence="11">Peripheral membrane protein</topology>
        <orientation evidence="11">Cytoplasmic side</orientation>
    </subcellularLocation>
</comment>
<evidence type="ECO:0000256" key="3">
    <source>
        <dbReference type="ARBA" id="ARBA00022448"/>
    </source>
</evidence>
<dbReference type="SUPFAM" id="SSF55711">
    <property type="entry name" value="Subdomain of clathrin and coatomer appendage domain"/>
    <property type="match status" value="1"/>
</dbReference>
<dbReference type="VEuPathDB" id="PiroplasmaDB:BBBOND_0202880"/>
<dbReference type="Pfam" id="PF16381">
    <property type="entry name" value="Coatomer_g_Cpla"/>
    <property type="match status" value="1"/>
</dbReference>
<comment type="similarity">
    <text evidence="2 11">Belongs to the COPG family.</text>
</comment>
<keyword evidence="9 11" id="KW-0472">Membrane</keyword>
<keyword evidence="16" id="KW-1185">Reference proteome</keyword>
<reference evidence="16" key="1">
    <citation type="submission" date="2014-06" db="EMBL/GenBank/DDBJ databases">
        <authorList>
            <person name="Aslett M."/>
            <person name="De Silva N."/>
        </authorList>
    </citation>
    <scope>NUCLEOTIDE SEQUENCE [LARGE SCALE GENOMIC DNA]</scope>
    <source>
        <strain evidence="16">Bond</strain>
    </source>
</reference>
<evidence type="ECO:0000256" key="4">
    <source>
        <dbReference type="ARBA" id="ARBA00022490"/>
    </source>
</evidence>
<dbReference type="InterPro" id="IPR013040">
    <property type="entry name" value="Coatomer_gsu_app_Ig-like_dom"/>
</dbReference>
<dbReference type="Pfam" id="PF01602">
    <property type="entry name" value="Adaptin_N"/>
    <property type="match status" value="1"/>
</dbReference>
<dbReference type="Pfam" id="PF08752">
    <property type="entry name" value="COP-gamma_platf"/>
    <property type="match status" value="1"/>
</dbReference>
<accession>A0A061D2Y0</accession>
<evidence type="ECO:0000259" key="14">
    <source>
        <dbReference type="Pfam" id="PF16381"/>
    </source>
</evidence>
<evidence type="ECO:0000313" key="15">
    <source>
        <dbReference type="EMBL" id="CDR95131.1"/>
    </source>
</evidence>
<dbReference type="InterPro" id="IPR032154">
    <property type="entry name" value="Coatomer_g_Cpla"/>
</dbReference>
<keyword evidence="3 11" id="KW-0813">Transport</keyword>
<dbReference type="PANTHER" id="PTHR10261">
    <property type="entry name" value="COATOMER SUBUNIT GAMMA"/>
    <property type="match status" value="1"/>
</dbReference>
<keyword evidence="5" id="KW-0677">Repeat</keyword>